<dbReference type="SUPFAM" id="SSF47413">
    <property type="entry name" value="lambda repressor-like DNA-binding domains"/>
    <property type="match status" value="1"/>
</dbReference>
<dbReference type="CDD" id="cd00093">
    <property type="entry name" value="HTH_XRE"/>
    <property type="match status" value="1"/>
</dbReference>
<dbReference type="InterPro" id="IPR050400">
    <property type="entry name" value="Bact_Cytoskel_RodZ"/>
</dbReference>
<dbReference type="GO" id="GO:0003677">
    <property type="term" value="F:DNA binding"/>
    <property type="evidence" value="ECO:0007669"/>
    <property type="project" value="InterPro"/>
</dbReference>
<evidence type="ECO:0000313" key="4">
    <source>
        <dbReference type="Proteomes" id="UP000198604"/>
    </source>
</evidence>
<evidence type="ECO:0000256" key="2">
    <source>
        <dbReference type="SAM" id="Phobius"/>
    </source>
</evidence>
<dbReference type="PANTHER" id="PTHR34475:SF1">
    <property type="entry name" value="CYTOSKELETON PROTEIN RODZ"/>
    <property type="match status" value="1"/>
</dbReference>
<proteinExistence type="predicted"/>
<feature type="region of interest" description="Disordered" evidence="1">
    <location>
        <begin position="149"/>
        <end position="172"/>
    </location>
</feature>
<dbReference type="NCBIfam" id="NF041534">
    <property type="entry name" value="rodZ_Strepcoccus"/>
    <property type="match status" value="1"/>
</dbReference>
<feature type="compositionally biased region" description="Polar residues" evidence="1">
    <location>
        <begin position="149"/>
        <end position="161"/>
    </location>
</feature>
<dbReference type="Gene3D" id="1.10.260.40">
    <property type="entry name" value="lambda repressor-like DNA-binding domains"/>
    <property type="match status" value="1"/>
</dbReference>
<name>A0A0E4H6Q3_9STRE</name>
<gene>
    <name evidence="3" type="ORF">BN1356_00307</name>
</gene>
<dbReference type="InterPro" id="IPR048211">
    <property type="entry name" value="RodZ-like"/>
</dbReference>
<dbReference type="InterPro" id="IPR010982">
    <property type="entry name" value="Lambda_DNA-bd_dom_sf"/>
</dbReference>
<dbReference type="Proteomes" id="UP000198604">
    <property type="component" value="Unassembled WGS sequence"/>
</dbReference>
<protein>
    <submittedName>
        <fullName evidence="3">Membrane protein</fullName>
    </submittedName>
</protein>
<dbReference type="OrthoDB" id="9797543at2"/>
<dbReference type="RefSeq" id="WP_093649666.1">
    <property type="nucleotide sequence ID" value="NZ_CTEN01000001.1"/>
</dbReference>
<dbReference type="InterPro" id="IPR001387">
    <property type="entry name" value="Cro/C1-type_HTH"/>
</dbReference>
<evidence type="ECO:0000313" key="3">
    <source>
        <dbReference type="EMBL" id="CQR23942.1"/>
    </source>
</evidence>
<sequence length="279" mass="30800">MRQKSIGEVLRDARESRGWTFADIQRMTKIQARLVQALEYNDFEMIPDRDYTRTFLQRYAEVLDLDAAVILDAFDSNSLIAYYDAGEELGSGIESRRNNKKKKSIKSYLPLIYLLLAAIFILIFIAYIVSQRIQNQAITPPSTSYSVVSQTSESQATTEAVDSSAPTPTTEEEEAVTKLNVSGDASNLTVTVAHAKKPVEVELKVSTVTSWISLTDTDIANGLVLSPDNPHVKITLPEGVTSPTLTLGVVQGVEVMIAGQRLDTSKLTEQTAYIHLIIE</sequence>
<organism evidence="3 4">
    <name type="scientific">Streptococcus varani</name>
    <dbReference type="NCBI Taxonomy" id="1608583"/>
    <lineage>
        <taxon>Bacteria</taxon>
        <taxon>Bacillati</taxon>
        <taxon>Bacillota</taxon>
        <taxon>Bacilli</taxon>
        <taxon>Lactobacillales</taxon>
        <taxon>Streptococcaceae</taxon>
        <taxon>Streptococcus</taxon>
    </lineage>
</organism>
<evidence type="ECO:0000256" key="1">
    <source>
        <dbReference type="SAM" id="MobiDB-lite"/>
    </source>
</evidence>
<keyword evidence="2" id="KW-0812">Transmembrane</keyword>
<dbReference type="Pfam" id="PF13413">
    <property type="entry name" value="HTH_25"/>
    <property type="match status" value="1"/>
</dbReference>
<keyword evidence="2" id="KW-1133">Transmembrane helix</keyword>
<dbReference type="AlphaFoldDB" id="A0A0E4H6Q3"/>
<keyword evidence="2" id="KW-0472">Membrane</keyword>
<reference evidence="4" key="1">
    <citation type="submission" date="2015-03" db="EMBL/GenBank/DDBJ databases">
        <authorList>
            <person name="Urmite Genomes"/>
        </authorList>
    </citation>
    <scope>NUCLEOTIDE SEQUENCE [LARGE SCALE GENOMIC DNA]</scope>
    <source>
        <strain evidence="4">FF10</strain>
    </source>
</reference>
<accession>A0A0E4H6Q3</accession>
<feature type="transmembrane region" description="Helical" evidence="2">
    <location>
        <begin position="108"/>
        <end position="129"/>
    </location>
</feature>
<dbReference type="EMBL" id="CTEN01000001">
    <property type="protein sequence ID" value="CQR23942.1"/>
    <property type="molecule type" value="Genomic_DNA"/>
</dbReference>
<dbReference type="PANTHER" id="PTHR34475">
    <property type="match status" value="1"/>
</dbReference>
<dbReference type="STRING" id="1608583.BN1356_00307"/>
<keyword evidence="4" id="KW-1185">Reference proteome</keyword>